<dbReference type="InterPro" id="IPR020783">
    <property type="entry name" value="Ribosomal_uL11_C"/>
</dbReference>
<dbReference type="AlphaFoldDB" id="A0A7J3XXC6"/>
<dbReference type="PROSITE" id="PS00359">
    <property type="entry name" value="RIBOSOMAL_L11"/>
    <property type="match status" value="1"/>
</dbReference>
<dbReference type="NCBIfam" id="NF002232">
    <property type="entry name" value="PRK01143.1"/>
    <property type="match status" value="1"/>
</dbReference>
<dbReference type="EMBL" id="DRYK01000009">
    <property type="protein sequence ID" value="HHP67223.1"/>
    <property type="molecule type" value="Genomic_DNA"/>
</dbReference>
<dbReference type="FunFam" id="1.10.10.250:FF:000006">
    <property type="entry name" value="50S ribosomal protein L11"/>
    <property type="match status" value="1"/>
</dbReference>
<comment type="caution">
    <text evidence="10">The sequence shown here is derived from an EMBL/GenBank/DDBJ whole genome shotgun (WGS) entry which is preliminary data.</text>
</comment>
<keyword evidence="2 6" id="KW-0699">rRNA-binding</keyword>
<dbReference type="Pfam" id="PF00298">
    <property type="entry name" value="Ribosomal_L11"/>
    <property type="match status" value="1"/>
</dbReference>
<dbReference type="Gene3D" id="3.30.1550.10">
    <property type="entry name" value="Ribosomal protein L11/L12, N-terminal domain"/>
    <property type="match status" value="1"/>
</dbReference>
<dbReference type="GO" id="GO:0070180">
    <property type="term" value="F:large ribosomal subunit rRNA binding"/>
    <property type="evidence" value="ECO:0007669"/>
    <property type="project" value="UniProtKB-UniRule"/>
</dbReference>
<evidence type="ECO:0000256" key="4">
    <source>
        <dbReference type="ARBA" id="ARBA00022980"/>
    </source>
</evidence>
<accession>A0A7J3XXC6</accession>
<proteinExistence type="inferred from homology"/>
<dbReference type="SUPFAM" id="SSF54747">
    <property type="entry name" value="Ribosomal L11/L12e N-terminal domain"/>
    <property type="match status" value="1"/>
</dbReference>
<comment type="subunit">
    <text evidence="6">Part of the ribosomal stalk of the 50S ribosomal subunit. Interacts with L10 and the large rRNA to form the base of the stalk. L10 forms an elongated spine to which L12 dimers bind in a sequential fashion forming a multimeric L10(L12)X complex.</text>
</comment>
<keyword evidence="5 6" id="KW-0687">Ribonucleoprotein</keyword>
<evidence type="ECO:0000256" key="6">
    <source>
        <dbReference type="HAMAP-Rule" id="MF_00736"/>
    </source>
</evidence>
<evidence type="ECO:0000259" key="9">
    <source>
        <dbReference type="Pfam" id="PF03946"/>
    </source>
</evidence>
<keyword evidence="4 6" id="KW-0689">Ribosomal protein</keyword>
<dbReference type="CDD" id="cd00349">
    <property type="entry name" value="Ribosomal_L11"/>
    <property type="match status" value="1"/>
</dbReference>
<dbReference type="InterPro" id="IPR036796">
    <property type="entry name" value="Ribosomal_uL11_N_sf"/>
</dbReference>
<dbReference type="HAMAP" id="MF_00736">
    <property type="entry name" value="Ribosomal_uL11"/>
    <property type="match status" value="1"/>
</dbReference>
<dbReference type="GO" id="GO:0015934">
    <property type="term" value="C:large ribosomal subunit"/>
    <property type="evidence" value="ECO:0007669"/>
    <property type="project" value="TreeGrafter"/>
</dbReference>
<feature type="domain" description="Large ribosomal subunit protein uL11 C-terminal" evidence="8">
    <location>
        <begin position="70"/>
        <end position="137"/>
    </location>
</feature>
<dbReference type="Pfam" id="PF03946">
    <property type="entry name" value="Ribosomal_L11_N"/>
    <property type="match status" value="1"/>
</dbReference>
<dbReference type="InterPro" id="IPR020784">
    <property type="entry name" value="Ribosomal_uL11_N"/>
</dbReference>
<evidence type="ECO:0000256" key="1">
    <source>
        <dbReference type="ARBA" id="ARBA00010537"/>
    </source>
</evidence>
<evidence type="ECO:0000259" key="8">
    <source>
        <dbReference type="Pfam" id="PF00298"/>
    </source>
</evidence>
<name>A0A7J3XXC6_9CREN</name>
<protein>
    <recommendedName>
        <fullName evidence="6">Large ribosomal subunit protein uL11</fullName>
    </recommendedName>
</protein>
<sequence>MGKKVIRVMVEGGKATPGPPLGPTLSPLKLNVGEVVKAINEATKGFEGLSVPVEIHVDTTTKEYEIKVGVPTTTALLLKEAGAKEFTGDPAHQKIGDLKMEQVVKVALLKKDKLTAKTLKAAVKTVLGTARSIGLTVEGKDPREVQKLVDEGYYDELLNRYESEWEKEVS</sequence>
<reference evidence="10" key="1">
    <citation type="journal article" date="2020" name="mSystems">
        <title>Genome- and Community-Level Interaction Insights into Carbon Utilization and Element Cycling Functions of Hydrothermarchaeota in Hydrothermal Sediment.</title>
        <authorList>
            <person name="Zhou Z."/>
            <person name="Liu Y."/>
            <person name="Xu W."/>
            <person name="Pan J."/>
            <person name="Luo Z.H."/>
            <person name="Li M."/>
        </authorList>
    </citation>
    <scope>NUCLEOTIDE SEQUENCE [LARGE SCALE GENOMIC DNA]</scope>
    <source>
        <strain evidence="10">SpSt-110</strain>
    </source>
</reference>
<gene>
    <name evidence="6" type="primary">rpl11</name>
    <name evidence="10" type="ORF">ENM60_00255</name>
</gene>
<evidence type="ECO:0000256" key="3">
    <source>
        <dbReference type="ARBA" id="ARBA00022884"/>
    </source>
</evidence>
<dbReference type="GO" id="GO:0003735">
    <property type="term" value="F:structural constituent of ribosome"/>
    <property type="evidence" value="ECO:0007669"/>
    <property type="project" value="InterPro"/>
</dbReference>
<evidence type="ECO:0000313" key="10">
    <source>
        <dbReference type="EMBL" id="HHP67223.1"/>
    </source>
</evidence>
<comment type="function">
    <text evidence="6">Forms part of the ribosomal stalk which helps the ribosome interact with GTP-bound translation factors.</text>
</comment>
<dbReference type="Gene3D" id="1.10.10.250">
    <property type="entry name" value="Ribosomal protein L11, C-terminal domain"/>
    <property type="match status" value="1"/>
</dbReference>
<dbReference type="SMART" id="SM00649">
    <property type="entry name" value="RL11"/>
    <property type="match status" value="1"/>
</dbReference>
<dbReference type="GO" id="GO:0006412">
    <property type="term" value="P:translation"/>
    <property type="evidence" value="ECO:0007669"/>
    <property type="project" value="UniProtKB-UniRule"/>
</dbReference>
<evidence type="ECO:0000256" key="2">
    <source>
        <dbReference type="ARBA" id="ARBA00022730"/>
    </source>
</evidence>
<dbReference type="InterPro" id="IPR000911">
    <property type="entry name" value="Ribosomal_uL11"/>
</dbReference>
<dbReference type="SUPFAM" id="SSF46906">
    <property type="entry name" value="Ribosomal protein L11, C-terminal domain"/>
    <property type="match status" value="1"/>
</dbReference>
<organism evidence="10">
    <name type="scientific">Thermogladius calderae</name>
    <dbReference type="NCBI Taxonomy" id="1200300"/>
    <lineage>
        <taxon>Archaea</taxon>
        <taxon>Thermoproteota</taxon>
        <taxon>Thermoprotei</taxon>
        <taxon>Desulfurococcales</taxon>
        <taxon>Desulfurococcaceae</taxon>
        <taxon>Thermogladius</taxon>
    </lineage>
</organism>
<evidence type="ECO:0000256" key="7">
    <source>
        <dbReference type="RuleBase" id="RU003978"/>
    </source>
</evidence>
<feature type="domain" description="Large ribosomal subunit protein uL11 N-terminal" evidence="9">
    <location>
        <begin position="6"/>
        <end position="61"/>
    </location>
</feature>
<evidence type="ECO:0000256" key="5">
    <source>
        <dbReference type="ARBA" id="ARBA00023274"/>
    </source>
</evidence>
<comment type="similarity">
    <text evidence="1 6 7">Belongs to the universal ribosomal protein uL11 family.</text>
</comment>
<keyword evidence="3 6" id="KW-0694">RNA-binding</keyword>
<dbReference type="InterPro" id="IPR036769">
    <property type="entry name" value="Ribosomal_uL11_C_sf"/>
</dbReference>
<dbReference type="PANTHER" id="PTHR11661">
    <property type="entry name" value="60S RIBOSOMAL PROTEIN L12"/>
    <property type="match status" value="1"/>
</dbReference>
<dbReference type="PANTHER" id="PTHR11661:SF1">
    <property type="entry name" value="LARGE RIBOSOMAL SUBUNIT PROTEIN UL11M"/>
    <property type="match status" value="1"/>
</dbReference>
<dbReference type="InterPro" id="IPR020785">
    <property type="entry name" value="Ribosomal_uL11_CS"/>
</dbReference>